<dbReference type="SUPFAM" id="SSF51316">
    <property type="entry name" value="Mss4-like"/>
    <property type="match status" value="1"/>
</dbReference>
<keyword evidence="7" id="KW-1185">Reference proteome</keyword>
<dbReference type="EMBL" id="JFKC01000001">
    <property type="protein sequence ID" value="OSQ53352.1"/>
    <property type="molecule type" value="Genomic_DNA"/>
</dbReference>
<evidence type="ECO:0000313" key="7">
    <source>
        <dbReference type="Proteomes" id="UP000193926"/>
    </source>
</evidence>
<reference evidence="6 7" key="1">
    <citation type="submission" date="2014-03" db="EMBL/GenBank/DDBJ databases">
        <title>The draft genome sequence of Marivita geojedonensis KCTC 23882.</title>
        <authorList>
            <person name="Lai Q."/>
            <person name="Shao Z."/>
        </authorList>
    </citation>
    <scope>NUCLEOTIDE SEQUENCE [LARGE SCALE GENOMIC DNA]</scope>
    <source>
        <strain evidence="6 7">DPG-138</strain>
    </source>
</reference>
<organism evidence="6 7">
    <name type="scientific">Marivita geojedonensis</name>
    <dbReference type="NCBI Taxonomy" id="1123756"/>
    <lineage>
        <taxon>Bacteria</taxon>
        <taxon>Pseudomonadati</taxon>
        <taxon>Pseudomonadota</taxon>
        <taxon>Alphaproteobacteria</taxon>
        <taxon>Rhodobacterales</taxon>
        <taxon>Roseobacteraceae</taxon>
        <taxon>Marivita</taxon>
    </lineage>
</organism>
<dbReference type="STRING" id="1123756.MGEO_02055"/>
<protein>
    <recommendedName>
        <fullName evidence="5">CENP-V/GFA domain-containing protein</fullName>
    </recommendedName>
</protein>
<dbReference type="PANTHER" id="PTHR33337:SF40">
    <property type="entry name" value="CENP-V_GFA DOMAIN-CONTAINING PROTEIN-RELATED"/>
    <property type="match status" value="1"/>
</dbReference>
<dbReference type="InterPro" id="IPR006913">
    <property type="entry name" value="CENP-V/GFA"/>
</dbReference>
<evidence type="ECO:0000256" key="1">
    <source>
        <dbReference type="ARBA" id="ARBA00005495"/>
    </source>
</evidence>
<dbReference type="AlphaFoldDB" id="A0A1X4NQU1"/>
<name>A0A1X4NQU1_9RHOB</name>
<dbReference type="Proteomes" id="UP000193926">
    <property type="component" value="Unassembled WGS sequence"/>
</dbReference>
<evidence type="ECO:0000256" key="4">
    <source>
        <dbReference type="ARBA" id="ARBA00023239"/>
    </source>
</evidence>
<keyword evidence="3" id="KW-0862">Zinc</keyword>
<dbReference type="Pfam" id="PF04828">
    <property type="entry name" value="GFA"/>
    <property type="match status" value="1"/>
</dbReference>
<dbReference type="PANTHER" id="PTHR33337">
    <property type="entry name" value="GFA DOMAIN-CONTAINING PROTEIN"/>
    <property type="match status" value="1"/>
</dbReference>
<dbReference type="Gene3D" id="3.90.1590.10">
    <property type="entry name" value="glutathione-dependent formaldehyde- activating enzyme (gfa)"/>
    <property type="match status" value="1"/>
</dbReference>
<dbReference type="RefSeq" id="WP_085635018.1">
    <property type="nucleotide sequence ID" value="NZ_JFKC01000001.1"/>
</dbReference>
<dbReference type="GO" id="GO:0016846">
    <property type="term" value="F:carbon-sulfur lyase activity"/>
    <property type="evidence" value="ECO:0007669"/>
    <property type="project" value="InterPro"/>
</dbReference>
<comment type="caution">
    <text evidence="6">The sequence shown here is derived from an EMBL/GenBank/DDBJ whole genome shotgun (WGS) entry which is preliminary data.</text>
</comment>
<dbReference type="InterPro" id="IPR011057">
    <property type="entry name" value="Mss4-like_sf"/>
</dbReference>
<accession>A0A1X4NQU1</accession>
<dbReference type="PROSITE" id="PS51891">
    <property type="entry name" value="CENP_V_GFA"/>
    <property type="match status" value="1"/>
</dbReference>
<gene>
    <name evidence="6" type="ORF">MGEO_02055</name>
</gene>
<proteinExistence type="inferred from homology"/>
<sequence length="153" mass="16793">MSDLAAPYRRTGRLDGACLCGGTRIRVDGDYVAAVGVCHCRKCRVWSGTITGYFLAKPEAVHVEGPTKTYASTPFASRTFCEVCGTNLWLRNNKDDAEYELMPALFPAADSFPVISEIYCDRAPAYGQLKGDHKRATQAQYEANNPFVEGDTP</sequence>
<comment type="similarity">
    <text evidence="1">Belongs to the Gfa family.</text>
</comment>
<evidence type="ECO:0000259" key="5">
    <source>
        <dbReference type="PROSITE" id="PS51891"/>
    </source>
</evidence>
<evidence type="ECO:0000256" key="2">
    <source>
        <dbReference type="ARBA" id="ARBA00022723"/>
    </source>
</evidence>
<dbReference type="OrthoDB" id="9807246at2"/>
<evidence type="ECO:0000256" key="3">
    <source>
        <dbReference type="ARBA" id="ARBA00022833"/>
    </source>
</evidence>
<evidence type="ECO:0000313" key="6">
    <source>
        <dbReference type="EMBL" id="OSQ53352.1"/>
    </source>
</evidence>
<keyword evidence="2" id="KW-0479">Metal-binding</keyword>
<feature type="domain" description="CENP-V/GFA" evidence="5">
    <location>
        <begin position="14"/>
        <end position="132"/>
    </location>
</feature>
<dbReference type="GO" id="GO:0046872">
    <property type="term" value="F:metal ion binding"/>
    <property type="evidence" value="ECO:0007669"/>
    <property type="project" value="UniProtKB-KW"/>
</dbReference>
<keyword evidence="4" id="KW-0456">Lyase</keyword>